<keyword evidence="3" id="KW-1185">Reference proteome</keyword>
<name>A0ABT7NAW0_9BURK</name>
<evidence type="ECO:0000313" key="3">
    <source>
        <dbReference type="Proteomes" id="UP001174908"/>
    </source>
</evidence>
<gene>
    <name evidence="2" type="ORF">QTH91_11080</name>
</gene>
<dbReference type="InterPro" id="IPR000073">
    <property type="entry name" value="AB_hydrolase_1"/>
</dbReference>
<dbReference type="EMBL" id="JASZYV010000002">
    <property type="protein sequence ID" value="MDM0045025.1"/>
    <property type="molecule type" value="Genomic_DNA"/>
</dbReference>
<dbReference type="InterPro" id="IPR029058">
    <property type="entry name" value="AB_hydrolase_fold"/>
</dbReference>
<evidence type="ECO:0000259" key="1">
    <source>
        <dbReference type="Pfam" id="PF12697"/>
    </source>
</evidence>
<organism evidence="2 3">
    <name type="scientific">Variovorax dokdonensis</name>
    <dbReference type="NCBI Taxonomy" id="344883"/>
    <lineage>
        <taxon>Bacteria</taxon>
        <taxon>Pseudomonadati</taxon>
        <taxon>Pseudomonadota</taxon>
        <taxon>Betaproteobacteria</taxon>
        <taxon>Burkholderiales</taxon>
        <taxon>Comamonadaceae</taxon>
        <taxon>Variovorax</taxon>
    </lineage>
</organism>
<reference evidence="2" key="1">
    <citation type="submission" date="2023-06" db="EMBL/GenBank/DDBJ databases">
        <authorList>
            <person name="Jiang Y."/>
            <person name="Liu Q."/>
        </authorList>
    </citation>
    <scope>NUCLEOTIDE SEQUENCE</scope>
    <source>
        <strain evidence="2">CGMCC 1.12089</strain>
    </source>
</reference>
<sequence>MTAARNSVSCGDWEISFTVQGEGPALVLLHGGSPGASGASNFHANVQVLAKRFTTYVMDFPGWGASSKNLVSAGTWGNPLEAGGKAVLAFMQAVGIDKAHLMGSSFGGAAALHAAMLRPDSVDRLVLMAPGGGIPRPGTAGPALSKLFGYYAGEGPSLAKFAGLAHDLVFDKSRISQAWLQERYKASLDKEITANPPLRLPPGYVPQPAQALCNDPRLAQMRSSVLFMWGANDEVQPVSCLQSFSAIPRQDAVILGECGHLPYWEQADKVNELALWFLSRN</sequence>
<dbReference type="Gene3D" id="3.40.50.1820">
    <property type="entry name" value="alpha/beta hydrolase"/>
    <property type="match status" value="1"/>
</dbReference>
<dbReference type="PANTHER" id="PTHR46438:SF11">
    <property type="entry name" value="LIPASE-RELATED"/>
    <property type="match status" value="1"/>
</dbReference>
<comment type="caution">
    <text evidence="2">The sequence shown here is derived from an EMBL/GenBank/DDBJ whole genome shotgun (WGS) entry which is preliminary data.</text>
</comment>
<dbReference type="GO" id="GO:0016787">
    <property type="term" value="F:hydrolase activity"/>
    <property type="evidence" value="ECO:0007669"/>
    <property type="project" value="UniProtKB-KW"/>
</dbReference>
<dbReference type="RefSeq" id="WP_286660131.1">
    <property type="nucleotide sequence ID" value="NZ_JASZYV010000002.1"/>
</dbReference>
<evidence type="ECO:0000313" key="2">
    <source>
        <dbReference type="EMBL" id="MDM0045025.1"/>
    </source>
</evidence>
<feature type="domain" description="AB hydrolase-1" evidence="1">
    <location>
        <begin position="26"/>
        <end position="272"/>
    </location>
</feature>
<accession>A0ABT7NAW0</accession>
<dbReference type="PRINTS" id="PR00111">
    <property type="entry name" value="ABHYDROLASE"/>
</dbReference>
<proteinExistence type="predicted"/>
<dbReference type="Pfam" id="PF12697">
    <property type="entry name" value="Abhydrolase_6"/>
    <property type="match status" value="1"/>
</dbReference>
<dbReference type="Proteomes" id="UP001174908">
    <property type="component" value="Unassembled WGS sequence"/>
</dbReference>
<dbReference type="SUPFAM" id="SSF53474">
    <property type="entry name" value="alpha/beta-Hydrolases"/>
    <property type="match status" value="1"/>
</dbReference>
<dbReference type="PANTHER" id="PTHR46438">
    <property type="entry name" value="ALPHA/BETA-HYDROLASES SUPERFAMILY PROTEIN"/>
    <property type="match status" value="1"/>
</dbReference>
<protein>
    <submittedName>
        <fullName evidence="2">Alpha/beta fold hydrolase</fullName>
    </submittedName>
</protein>
<keyword evidence="2" id="KW-0378">Hydrolase</keyword>